<dbReference type="PANTHER" id="PTHR13194:SF19">
    <property type="entry name" value="NAD(P)-BINDING ROSSMANN-FOLD SUPERFAMILY PROTEIN"/>
    <property type="match status" value="1"/>
</dbReference>
<dbReference type="InterPro" id="IPR008979">
    <property type="entry name" value="Galactose-bd-like_sf"/>
</dbReference>
<dbReference type="Proteomes" id="UP000654075">
    <property type="component" value="Unassembled WGS sequence"/>
</dbReference>
<evidence type="ECO:0000313" key="6">
    <source>
        <dbReference type="Proteomes" id="UP000654075"/>
    </source>
</evidence>
<dbReference type="SUPFAM" id="SSF49785">
    <property type="entry name" value="Galactose-binding domain-like"/>
    <property type="match status" value="1"/>
</dbReference>
<comment type="caution">
    <text evidence="4">The sequence shown here is derived from an EMBL/GenBank/DDBJ whole genome shotgun (WGS) entry which is preliminary data.</text>
</comment>
<accession>A0A813IN36</accession>
<name>A0A813IN36_POLGL</name>
<evidence type="ECO:0000313" key="4">
    <source>
        <dbReference type="EMBL" id="CAE8653721.1"/>
    </source>
</evidence>
<evidence type="ECO:0000256" key="1">
    <source>
        <dbReference type="ARBA" id="ARBA00007884"/>
    </source>
</evidence>
<dbReference type="InterPro" id="IPR013857">
    <property type="entry name" value="NADH-UbQ_OxRdtase-assoc_prot30"/>
</dbReference>
<feature type="domain" description="NADH:ubiquinone oxidoreductase intermediate-associated protein 30" evidence="2">
    <location>
        <begin position="225"/>
        <end position="382"/>
    </location>
</feature>
<dbReference type="EMBL" id="CAJNNW010011888">
    <property type="protein sequence ID" value="CAE8653721.1"/>
    <property type="molecule type" value="Genomic_DNA"/>
</dbReference>
<evidence type="ECO:0000313" key="5">
    <source>
        <dbReference type="Proteomes" id="UP000626109"/>
    </source>
</evidence>
<proteinExistence type="inferred from homology"/>
<dbReference type="PANTHER" id="PTHR13194">
    <property type="entry name" value="COMPLEX I INTERMEDIATE-ASSOCIATED PROTEIN 30"/>
    <property type="match status" value="1"/>
</dbReference>
<evidence type="ECO:0000259" key="2">
    <source>
        <dbReference type="Pfam" id="PF08547"/>
    </source>
</evidence>
<reference evidence="4" key="1">
    <citation type="submission" date="2021-02" db="EMBL/GenBank/DDBJ databases">
        <authorList>
            <person name="Dougan E. K."/>
            <person name="Rhodes N."/>
            <person name="Thang M."/>
            <person name="Chan C."/>
        </authorList>
    </citation>
    <scope>NUCLEOTIDE SEQUENCE</scope>
</reference>
<organism evidence="4 5">
    <name type="scientific">Polarella glacialis</name>
    <name type="common">Dinoflagellate</name>
    <dbReference type="NCBI Taxonomy" id="89957"/>
    <lineage>
        <taxon>Eukaryota</taxon>
        <taxon>Sar</taxon>
        <taxon>Alveolata</taxon>
        <taxon>Dinophyceae</taxon>
        <taxon>Suessiales</taxon>
        <taxon>Suessiaceae</taxon>
        <taxon>Polarella</taxon>
    </lineage>
</organism>
<evidence type="ECO:0000313" key="3">
    <source>
        <dbReference type="EMBL" id="CAE8635274.1"/>
    </source>
</evidence>
<keyword evidence="6" id="KW-1185">Reference proteome</keyword>
<dbReference type="InterPro" id="IPR039131">
    <property type="entry name" value="NDUFAF1"/>
</dbReference>
<sequence length="388" mass="41386">MARVLIMRAIEAGAPAYNAGRVDQCARIYEEVAAGLLRSQRAELRPSVVRSLEDALGIASQKQGSLSRAEADQLAWSFRRAFDEQLLEGGGDKPPPVATVRKAAAGGVAAHIDRAIEEGVPVYNRGDTAGCERIYRDVAGRLLDGTAGDLSPESRRVLELALQRCPQLPDANARAWELRRALDALRAEGGAAAAPMEGQLGRQRDSRSSPLIRDFVSKQGLDITGNVMNDTVMGGRSDSEVLMTSEGAMFQGNVTRRGGGGFASVRFEPRDRAAFVELLRSAAGIAVTVKRLQGPAAWKLSLQSRRGSQWQQDFEAPSSSSSAIRIPLSSLQPTIRGMPTGGRGLAGKDLEDIQGFGFLLSFLAADGSSSSGFQEGPFALNILSVSVY</sequence>
<dbReference type="Pfam" id="PF08547">
    <property type="entry name" value="CIA30"/>
    <property type="match status" value="1"/>
</dbReference>
<comment type="similarity">
    <text evidence="1">Belongs to the CIA30 family.</text>
</comment>
<protein>
    <recommendedName>
        <fullName evidence="2">NADH:ubiquinone oxidoreductase intermediate-associated protein 30 domain-containing protein</fullName>
    </recommendedName>
</protein>
<dbReference type="AlphaFoldDB" id="A0A813IN36"/>
<gene>
    <name evidence="3" type="ORF">PGLA1383_LOCUS50910</name>
    <name evidence="4" type="ORF">PGLA2088_LOCUS10587</name>
</gene>
<dbReference type="EMBL" id="CAJNNV010031267">
    <property type="protein sequence ID" value="CAE8635274.1"/>
    <property type="molecule type" value="Genomic_DNA"/>
</dbReference>
<dbReference type="OrthoDB" id="426386at2759"/>
<dbReference type="Proteomes" id="UP000626109">
    <property type="component" value="Unassembled WGS sequence"/>
</dbReference>